<reference evidence="2" key="1">
    <citation type="submission" date="2024-04" db="EMBL/GenBank/DDBJ databases">
        <authorList>
            <consortium name="Molecular Ecology Group"/>
        </authorList>
    </citation>
    <scope>NUCLEOTIDE SEQUENCE</scope>
</reference>
<evidence type="ECO:0000256" key="1">
    <source>
        <dbReference type="SAM" id="MobiDB-lite"/>
    </source>
</evidence>
<feature type="region of interest" description="Disordered" evidence="1">
    <location>
        <begin position="1"/>
        <end position="26"/>
    </location>
</feature>
<evidence type="ECO:0000313" key="3">
    <source>
        <dbReference type="Proteomes" id="UP001497644"/>
    </source>
</evidence>
<dbReference type="EMBL" id="OZ034829">
    <property type="protein sequence ID" value="CAL1685345.1"/>
    <property type="molecule type" value="Genomic_DNA"/>
</dbReference>
<dbReference type="Proteomes" id="UP001497644">
    <property type="component" value="Chromosome 6"/>
</dbReference>
<gene>
    <name evidence="2" type="ORF">LPLAT_LOCUS10872</name>
</gene>
<accession>A0AAV2P116</accession>
<organism evidence="2 3">
    <name type="scientific">Lasius platythorax</name>
    <dbReference type="NCBI Taxonomy" id="488582"/>
    <lineage>
        <taxon>Eukaryota</taxon>
        <taxon>Metazoa</taxon>
        <taxon>Ecdysozoa</taxon>
        <taxon>Arthropoda</taxon>
        <taxon>Hexapoda</taxon>
        <taxon>Insecta</taxon>
        <taxon>Pterygota</taxon>
        <taxon>Neoptera</taxon>
        <taxon>Endopterygota</taxon>
        <taxon>Hymenoptera</taxon>
        <taxon>Apocrita</taxon>
        <taxon>Aculeata</taxon>
        <taxon>Formicoidea</taxon>
        <taxon>Formicidae</taxon>
        <taxon>Formicinae</taxon>
        <taxon>Lasius</taxon>
        <taxon>Lasius</taxon>
    </lineage>
</organism>
<evidence type="ECO:0000313" key="2">
    <source>
        <dbReference type="EMBL" id="CAL1685345.1"/>
    </source>
</evidence>
<keyword evidence="3" id="KW-1185">Reference proteome</keyword>
<protein>
    <submittedName>
        <fullName evidence="2">Uncharacterized protein</fullName>
    </submittedName>
</protein>
<feature type="compositionally biased region" description="Polar residues" evidence="1">
    <location>
        <begin position="1"/>
        <end position="16"/>
    </location>
</feature>
<sequence>MQTILKENMTKHTQTAVELKERKREQQKKRFKFTEEMAIADIASSIGHITKSIESMSESYSKILKINKNVVTYLQKAEKREKGMNQTVADIEHISIREKQ</sequence>
<proteinExistence type="predicted"/>
<name>A0AAV2P116_9HYME</name>
<dbReference type="AlphaFoldDB" id="A0AAV2P116"/>